<evidence type="ECO:0000256" key="1">
    <source>
        <dbReference type="ARBA" id="ARBA00004370"/>
    </source>
</evidence>
<feature type="domain" description="NIDO" evidence="7">
    <location>
        <begin position="96"/>
        <end position="243"/>
    </location>
</feature>
<feature type="signal peptide" evidence="5">
    <location>
        <begin position="1"/>
        <end position="16"/>
    </location>
</feature>
<dbReference type="GO" id="GO:0016020">
    <property type="term" value="C:membrane"/>
    <property type="evidence" value="ECO:0007669"/>
    <property type="project" value="UniProtKB-SubCell"/>
</dbReference>
<proteinExistence type="predicted"/>
<accession>A0A814QUZ7</accession>
<evidence type="ECO:0000256" key="4">
    <source>
        <dbReference type="ARBA" id="ARBA00023136"/>
    </source>
</evidence>
<organism evidence="8 10">
    <name type="scientific">Adineta ricciae</name>
    <name type="common">Rotifer</name>
    <dbReference type="NCBI Taxonomy" id="249248"/>
    <lineage>
        <taxon>Eukaryota</taxon>
        <taxon>Metazoa</taxon>
        <taxon>Spiralia</taxon>
        <taxon>Gnathifera</taxon>
        <taxon>Rotifera</taxon>
        <taxon>Eurotatoria</taxon>
        <taxon>Bdelloidea</taxon>
        <taxon>Adinetida</taxon>
        <taxon>Adinetidae</taxon>
        <taxon>Adineta</taxon>
    </lineage>
</organism>
<evidence type="ECO:0000259" key="6">
    <source>
        <dbReference type="PROSITE" id="PS50856"/>
    </source>
</evidence>
<evidence type="ECO:0000259" key="7">
    <source>
        <dbReference type="PROSITE" id="PS51220"/>
    </source>
</evidence>
<dbReference type="EMBL" id="CAJNOR010001338">
    <property type="protein sequence ID" value="CAF1124626.1"/>
    <property type="molecule type" value="Genomic_DNA"/>
</dbReference>
<evidence type="ECO:0008006" key="11">
    <source>
        <dbReference type="Google" id="ProtNLM"/>
    </source>
</evidence>
<comment type="caution">
    <text evidence="8">The sequence shown here is derived from an EMBL/GenBank/DDBJ whole genome shotgun (WGS) entry which is preliminary data.</text>
</comment>
<keyword evidence="4" id="KW-0472">Membrane</keyword>
<dbReference type="GO" id="GO:0007160">
    <property type="term" value="P:cell-matrix adhesion"/>
    <property type="evidence" value="ECO:0007669"/>
    <property type="project" value="InterPro"/>
</dbReference>
<name>A0A814QUZ7_ADIRI</name>
<evidence type="ECO:0000313" key="10">
    <source>
        <dbReference type="Proteomes" id="UP000663828"/>
    </source>
</evidence>
<dbReference type="SMART" id="SM00539">
    <property type="entry name" value="NIDO"/>
    <property type="match status" value="1"/>
</dbReference>
<feature type="domain" description="AMOP" evidence="6">
    <location>
        <begin position="468"/>
        <end position="619"/>
    </location>
</feature>
<evidence type="ECO:0000256" key="2">
    <source>
        <dbReference type="ARBA" id="ARBA00022692"/>
    </source>
</evidence>
<evidence type="ECO:0000256" key="5">
    <source>
        <dbReference type="SAM" id="SignalP"/>
    </source>
</evidence>
<keyword evidence="3" id="KW-1133">Transmembrane helix</keyword>
<dbReference type="PANTHER" id="PTHR13802">
    <property type="entry name" value="MUCIN 4-RELATED"/>
    <property type="match status" value="1"/>
</dbReference>
<dbReference type="OrthoDB" id="6236007at2759"/>
<dbReference type="PROSITE" id="PS50856">
    <property type="entry name" value="AMOP"/>
    <property type="match status" value="1"/>
</dbReference>
<keyword evidence="2" id="KW-0812">Transmembrane</keyword>
<dbReference type="PROSITE" id="PS51220">
    <property type="entry name" value="NIDO"/>
    <property type="match status" value="1"/>
</dbReference>
<feature type="chain" id="PRO_5036225689" description="NIDO domain-containing protein" evidence="5">
    <location>
        <begin position="17"/>
        <end position="926"/>
    </location>
</feature>
<dbReference type="Proteomes" id="UP000663828">
    <property type="component" value="Unassembled WGS sequence"/>
</dbReference>
<dbReference type="PANTHER" id="PTHR13802:SF59">
    <property type="entry name" value="SUSHI DOMAIN-CONTAINING PROTEIN 2"/>
    <property type="match status" value="1"/>
</dbReference>
<keyword evidence="10" id="KW-1185">Reference proteome</keyword>
<dbReference type="InterPro" id="IPR003886">
    <property type="entry name" value="NIDO_dom"/>
</dbReference>
<comment type="subcellular location">
    <subcellularLocation>
        <location evidence="1">Membrane</location>
    </subcellularLocation>
</comment>
<dbReference type="Pfam" id="PF03782">
    <property type="entry name" value="AMOP"/>
    <property type="match status" value="1"/>
</dbReference>
<evidence type="ECO:0000313" key="8">
    <source>
        <dbReference type="EMBL" id="CAF1124626.1"/>
    </source>
</evidence>
<dbReference type="EMBL" id="CAJNOJ010000420">
    <property type="protein sequence ID" value="CAF1441850.1"/>
    <property type="molecule type" value="Genomic_DNA"/>
</dbReference>
<dbReference type="Pfam" id="PF06119">
    <property type="entry name" value="NIDO"/>
    <property type="match status" value="1"/>
</dbReference>
<evidence type="ECO:0000313" key="9">
    <source>
        <dbReference type="EMBL" id="CAF1441850.1"/>
    </source>
</evidence>
<reference evidence="8" key="1">
    <citation type="submission" date="2021-02" db="EMBL/GenBank/DDBJ databases">
        <authorList>
            <person name="Nowell W R."/>
        </authorList>
    </citation>
    <scope>NUCLEOTIDE SEQUENCE</scope>
</reference>
<dbReference type="Proteomes" id="UP000663852">
    <property type="component" value="Unassembled WGS sequence"/>
</dbReference>
<protein>
    <recommendedName>
        <fullName evidence="11">NIDO domain-containing protein</fullName>
    </recommendedName>
</protein>
<dbReference type="SMART" id="SM00723">
    <property type="entry name" value="AMOP"/>
    <property type="match status" value="1"/>
</dbReference>
<sequence>MFRLYLLFHLLYLIYCVDIKNFVPFGIEHNDKSLENDLNYVTEPISLSVRYSFFNKFYDELRISSHGLIMFGNETCSLSYKSSDPFPFQDLVCVAPFWINTNFTYETLKNIFYREILLKTEPQTLYQITKILRTGFPKLAAQRMFWAFVVTWYDLPDIKNEINRNTYQAILTTNGFYSFTLFTYHQLEWSQDSTGNHARIGFNAGDNVNYYQLKKSLSPQILSIVNDSNIGIPGQFIFHTTGHVNDIQCETSTGLQVSPFRGSIYGGYEFRLHGICFKRSTYEIRVDNHVVDNCRVLNSLYIVCTMPMLMDSGKIKIELFDNEEKKLVDTTNFLAHVPEDHGELILKNYINLTHQIADPNNEELILEFQSNEITKKYLFKIVIYDYATQFSSNNQTLYNRTRQKIDLGLGYLNLSSIGNLTVRYDSLFSVNTDPNDRVHALQISFEMKHKPGWLRSALFVGAKIFTAATSLNAAYCPAWLLLQTDPRQYLEQVPVCPCQMPTQPWPEEFHGFRIDEGCDARKPIEKTCAYHRKARGCYRKKSDTTWAGAQCCYDEHGKFIEQGNEGAGTLDVVSPDANSWLEKSLSMFGHFFSDFLSYWSCCRSLLISEEMCKEYYKYRPAGRCEDFESESIEKHGDPYFATLNGSVYAFRGQGEFTLLALPDFNGQEIQIRLSSNENDGNVGIEAFVIGFLQGKRRVQFELFSKYQSCEIRIDTKLIEVPHEEFAVAVLIYEDEFIKIKRKANGAFKISFPTAHFRLRVTIRPTFDFFDLETLVQREKFNKLSTPSYGLLGDVNGLTFPNGTRISINESDEQMLFEYGQSWRVSRNSSLFHYSFDDMFDSTIKSELNSSEEMKSTEQNCHESGTENEYCTKDMLSNEEDNFHHWESVNVVIDENVLLQTTSGSVSTGKCISLNFLLLLLLKNVFF</sequence>
<keyword evidence="5" id="KW-0732">Signal</keyword>
<dbReference type="InterPro" id="IPR051495">
    <property type="entry name" value="Epithelial_Barrier/Signaling"/>
</dbReference>
<dbReference type="InterPro" id="IPR005533">
    <property type="entry name" value="AMOP_dom"/>
</dbReference>
<gene>
    <name evidence="9" type="ORF">EDS130_LOCUS38930</name>
    <name evidence="8" type="ORF">XAT740_LOCUS19570</name>
</gene>
<evidence type="ECO:0000256" key="3">
    <source>
        <dbReference type="ARBA" id="ARBA00022989"/>
    </source>
</evidence>
<dbReference type="AlphaFoldDB" id="A0A814QUZ7"/>